<dbReference type="InterPro" id="IPR001509">
    <property type="entry name" value="Epimerase_deHydtase"/>
</dbReference>
<proteinExistence type="predicted"/>
<dbReference type="AlphaFoldDB" id="A0A1Y5TUT2"/>
<protein>
    <submittedName>
        <fullName evidence="2">NAD dependent epimerase/dehydratase family protein</fullName>
    </submittedName>
</protein>
<dbReference type="Pfam" id="PF01370">
    <property type="entry name" value="Epimerase"/>
    <property type="match status" value="1"/>
</dbReference>
<evidence type="ECO:0000259" key="1">
    <source>
        <dbReference type="Pfam" id="PF01370"/>
    </source>
</evidence>
<name>A0A1Y5TUT2_9RHOB</name>
<dbReference type="Proteomes" id="UP000193900">
    <property type="component" value="Unassembled WGS sequence"/>
</dbReference>
<dbReference type="EMBL" id="FWFZ01000026">
    <property type="protein sequence ID" value="SLN72380.1"/>
    <property type="molecule type" value="Genomic_DNA"/>
</dbReference>
<evidence type="ECO:0000313" key="3">
    <source>
        <dbReference type="Proteomes" id="UP000193900"/>
    </source>
</evidence>
<evidence type="ECO:0000313" key="2">
    <source>
        <dbReference type="EMBL" id="SLN72380.1"/>
    </source>
</evidence>
<sequence length="256" mass="26453">MLFRQWAAAPPAGVRLIAQSRREGPGLLAWDPLDPAIPVRADVIFGFAGVVPRDGVDAGLNVDLGVAAVRMAQAAGARRVILASSSAVYGPGASMDEDHPCRPVNAYGAAKLEMERTVVGADVEVCCLRIGNVAWADALLGRMVPGQRVTLDRFADGAGPVRSYIGPRTLAAVLETLAHAPAPLPPVLNLAAPGPVTMEALLRASGAEWGWQPAPGAAVQNVTLDCGRLAALHRFRADASAAGVLIAEGQGLKDPA</sequence>
<feature type="domain" description="NAD-dependent epimerase/dehydratase" evidence="1">
    <location>
        <begin position="60"/>
        <end position="133"/>
    </location>
</feature>
<dbReference type="InterPro" id="IPR036291">
    <property type="entry name" value="NAD(P)-bd_dom_sf"/>
</dbReference>
<keyword evidence="3" id="KW-1185">Reference proteome</keyword>
<accession>A0A1Y5TUT2</accession>
<dbReference type="SUPFAM" id="SSF51735">
    <property type="entry name" value="NAD(P)-binding Rossmann-fold domains"/>
    <property type="match status" value="1"/>
</dbReference>
<dbReference type="Gene3D" id="3.40.50.720">
    <property type="entry name" value="NAD(P)-binding Rossmann-like Domain"/>
    <property type="match status" value="1"/>
</dbReference>
<reference evidence="2 3" key="1">
    <citation type="submission" date="2017-03" db="EMBL/GenBank/DDBJ databases">
        <authorList>
            <person name="Afonso C.L."/>
            <person name="Miller P.J."/>
            <person name="Scott M.A."/>
            <person name="Spackman E."/>
            <person name="Goraichik I."/>
            <person name="Dimitrov K.M."/>
            <person name="Suarez D.L."/>
            <person name="Swayne D.E."/>
        </authorList>
    </citation>
    <scope>NUCLEOTIDE SEQUENCE [LARGE SCALE GENOMIC DNA]</scope>
    <source>
        <strain evidence="2 3">CECT 7023</strain>
    </source>
</reference>
<organism evidence="2 3">
    <name type="scientific">Roseisalinus antarcticus</name>
    <dbReference type="NCBI Taxonomy" id="254357"/>
    <lineage>
        <taxon>Bacteria</taxon>
        <taxon>Pseudomonadati</taxon>
        <taxon>Pseudomonadota</taxon>
        <taxon>Alphaproteobacteria</taxon>
        <taxon>Rhodobacterales</taxon>
        <taxon>Roseobacteraceae</taxon>
        <taxon>Roseisalinus</taxon>
    </lineage>
</organism>
<gene>
    <name evidence="2" type="ORF">ROA7023_03596</name>
</gene>